<dbReference type="RefSeq" id="WP_189152398.1">
    <property type="nucleotide sequence ID" value="NZ_BAABER010000083.1"/>
</dbReference>
<dbReference type="Proteomes" id="UP000625682">
    <property type="component" value="Unassembled WGS sequence"/>
</dbReference>
<evidence type="ECO:0000313" key="1">
    <source>
        <dbReference type="EMBL" id="GGJ72114.1"/>
    </source>
</evidence>
<keyword evidence="2" id="KW-1185">Reference proteome</keyword>
<gene>
    <name evidence="1" type="ORF">GCM10012282_81250</name>
</gene>
<accession>A0A917UP24</accession>
<proteinExistence type="predicted"/>
<sequence>MAGLPAAVRSGLLRAVRLLLVLAHRLRSIGIVLFGVAVRPGAGVVGRFGERVLEVARWR</sequence>
<comment type="caution">
    <text evidence="1">The sequence shown here is derived from an EMBL/GenBank/DDBJ whole genome shotgun (WGS) entry which is preliminary data.</text>
</comment>
<reference evidence="1" key="2">
    <citation type="submission" date="2020-09" db="EMBL/GenBank/DDBJ databases">
        <authorList>
            <person name="Sun Q."/>
            <person name="Zhou Y."/>
        </authorList>
    </citation>
    <scope>NUCLEOTIDE SEQUENCE</scope>
    <source>
        <strain evidence="1">CGMCC 4.7272</strain>
    </source>
</reference>
<reference evidence="1" key="1">
    <citation type="journal article" date="2014" name="Int. J. Syst. Evol. Microbiol.">
        <title>Complete genome sequence of Corynebacterium casei LMG S-19264T (=DSM 44701T), isolated from a smear-ripened cheese.</title>
        <authorList>
            <consortium name="US DOE Joint Genome Institute (JGI-PGF)"/>
            <person name="Walter F."/>
            <person name="Albersmeier A."/>
            <person name="Kalinowski J."/>
            <person name="Ruckert C."/>
        </authorList>
    </citation>
    <scope>NUCLEOTIDE SEQUENCE</scope>
    <source>
        <strain evidence="1">CGMCC 4.7272</strain>
    </source>
</reference>
<name>A0A917UP24_9ACTN</name>
<protein>
    <submittedName>
        <fullName evidence="1">Uncharacterized protein</fullName>
    </submittedName>
</protein>
<dbReference type="AlphaFoldDB" id="A0A917UP24"/>
<evidence type="ECO:0000313" key="2">
    <source>
        <dbReference type="Proteomes" id="UP000625682"/>
    </source>
</evidence>
<dbReference type="EMBL" id="BMMU01000084">
    <property type="protein sequence ID" value="GGJ72114.1"/>
    <property type="molecule type" value="Genomic_DNA"/>
</dbReference>
<organism evidence="1 2">
    <name type="scientific">Streptomyces lacrimifluminis</name>
    <dbReference type="NCBI Taxonomy" id="1500077"/>
    <lineage>
        <taxon>Bacteria</taxon>
        <taxon>Bacillati</taxon>
        <taxon>Actinomycetota</taxon>
        <taxon>Actinomycetes</taxon>
        <taxon>Kitasatosporales</taxon>
        <taxon>Streptomycetaceae</taxon>
        <taxon>Streptomyces</taxon>
    </lineage>
</organism>